<sequence>MSINFKYIHLLVPIMLGLHVVNAQSALNPNDPVITYNSAAPPATPQYNKITKWVRTVTMAYNTDSYKCYIYKNMAFRLKFPKTYVPGINDGKKYPIFLFFAGVGEKGTIYNNEKQLTWGGQLWASRVDNGQFDGYLLYPQSQGGYWGPNDYDNLKEVVDSIVSSCKGDPDRLVLNGLSGGGWGTWEFTFRYPQLVAAFLPMSAMTLAYGDSINIFKYTPLWLFQGGLDGSPAPYTTNQVAARIVAAGGNFKLTTYPKDGHNTWTDAWNEPDFTPFMLRANRLNPYPLFHATTFCPGQSITIGIAPRFQQYEWQKNGVTISITTADSLVVTSPGSYRVRGKLPNGWTGWSPTPLVISYKPSSPAPIVTTSPALASNVLPAPDGSTTVTMQVPTGMIQYEWRRAGSNTVLSSTNTYTTSVAGGYLARVTAPNYCIGAYSDTFKVINATGLNGPAAISNLTVSSVTSTSISLSWTKSSTQVYSEKYFEIYRGTQTGGPYTLVGKTGTNVLTFTNSGLIGNTSYFYKVRPVNDYAAGPVSAEVRGTTAPYGPAVSTSKWFMNFMLNNHVSAPWNNISGATTTNLKDSAGHATNVSLTFSDTWWAAGTEGPVTGNNSGIYPDSVMAEYLYFGSLSGFFTGAPAMHGRISGLEAYKTYTVKFYSGSKWWAPQPDNGSTQYTINGITQSLYVQNNTSHLAIFQNVATDATGQINFTLSIPSGGQVGYLNAMEVDPGSSGNHPPVITDISNQTLNAGTTLSIPVTAIDPDGDPITYSTVNLPSFVTLVQSGGKTSLSVAPPAGTSGTFSNIRVIARDSHNAADTTTFSITVNIPATSNGSYKLFLNFKLNNTAPAPWNNLSTGTASGLKNDQGQTTTVGLRFDESWWAAGIEGAVTGNNSGVYPDVVLAEYLYFGALPGFFTGAPVMHGHLTGLSSNTTYTIKFLSDSKWWAPQPDNGSTQFTINGISKTLKAQNNTSTTADFTNLTANANGEIAFTLSIPTGSQVGYLNAMEIDAVSNVQTLQQTTVMAANIPDHSPALTSDNNPAGSIQTAIYPNPFTDNLIIDMTLLHSAPVMAIEISDLNGKRVYTEIRRDVPAGKNLVRINTYNSISIPGIYLLKITTSTGETRSVKLVKVN</sequence>
<dbReference type="NCBIfam" id="TIGR04183">
    <property type="entry name" value="Por_Secre_tail"/>
    <property type="match status" value="1"/>
</dbReference>
<dbReference type="InterPro" id="IPR036116">
    <property type="entry name" value="FN3_sf"/>
</dbReference>
<dbReference type="Gene3D" id="3.40.50.1820">
    <property type="entry name" value="alpha/beta hydrolase"/>
    <property type="match status" value="1"/>
</dbReference>
<keyword evidence="5" id="KW-1185">Reference proteome</keyword>
<reference evidence="4 5" key="1">
    <citation type="submission" date="2019-06" db="EMBL/GenBank/DDBJ databases">
        <title>Sorghum-associated microbial communities from plants grown in Nebraska, USA.</title>
        <authorList>
            <person name="Schachtman D."/>
        </authorList>
    </citation>
    <scope>NUCLEOTIDE SEQUENCE [LARGE SCALE GENOMIC DNA]</scope>
    <source>
        <strain evidence="4 5">1209</strain>
    </source>
</reference>
<dbReference type="InterPro" id="IPR026444">
    <property type="entry name" value="Secre_tail"/>
</dbReference>
<dbReference type="AlphaFoldDB" id="A0A561PP86"/>
<proteinExistence type="predicted"/>
<name>A0A561PP86_9BACT</name>
<comment type="caution">
    <text evidence="4">The sequence shown here is derived from an EMBL/GenBank/DDBJ whole genome shotgun (WGS) entry which is preliminary data.</text>
</comment>
<evidence type="ECO:0000313" key="4">
    <source>
        <dbReference type="EMBL" id="TWF39925.1"/>
    </source>
</evidence>
<feature type="chain" id="PRO_5022172402" evidence="2">
    <location>
        <begin position="26"/>
        <end position="1129"/>
    </location>
</feature>
<dbReference type="PANTHER" id="PTHR43037:SF1">
    <property type="entry name" value="BLL1128 PROTEIN"/>
    <property type="match status" value="1"/>
</dbReference>
<dbReference type="Proteomes" id="UP000320811">
    <property type="component" value="Unassembled WGS sequence"/>
</dbReference>
<feature type="signal peptide" evidence="2">
    <location>
        <begin position="1"/>
        <end position="25"/>
    </location>
</feature>
<dbReference type="RefSeq" id="WP_145671100.1">
    <property type="nucleotide sequence ID" value="NZ_VIWO01000005.1"/>
</dbReference>
<evidence type="ECO:0000259" key="3">
    <source>
        <dbReference type="PROSITE" id="PS50853"/>
    </source>
</evidence>
<protein>
    <submittedName>
        <fullName evidence="4">Putative secreted protein (Por secretion system target)</fullName>
    </submittedName>
</protein>
<evidence type="ECO:0000313" key="5">
    <source>
        <dbReference type="Proteomes" id="UP000320811"/>
    </source>
</evidence>
<dbReference type="Pfam" id="PF17963">
    <property type="entry name" value="Big_9"/>
    <property type="match status" value="1"/>
</dbReference>
<organism evidence="4 5">
    <name type="scientific">Chitinophaga polysaccharea</name>
    <dbReference type="NCBI Taxonomy" id="1293035"/>
    <lineage>
        <taxon>Bacteria</taxon>
        <taxon>Pseudomonadati</taxon>
        <taxon>Bacteroidota</taxon>
        <taxon>Chitinophagia</taxon>
        <taxon>Chitinophagales</taxon>
        <taxon>Chitinophagaceae</taxon>
        <taxon>Chitinophaga</taxon>
    </lineage>
</organism>
<dbReference type="GO" id="GO:0016020">
    <property type="term" value="C:membrane"/>
    <property type="evidence" value="ECO:0007669"/>
    <property type="project" value="InterPro"/>
</dbReference>
<dbReference type="PROSITE" id="PS50853">
    <property type="entry name" value="FN3"/>
    <property type="match status" value="1"/>
</dbReference>
<accession>A0A561PP86</accession>
<dbReference type="InterPro" id="IPR029058">
    <property type="entry name" value="AB_hydrolase_fold"/>
</dbReference>
<feature type="domain" description="Fibronectin type-III" evidence="3">
    <location>
        <begin position="453"/>
        <end position="546"/>
    </location>
</feature>
<evidence type="ECO:0000256" key="1">
    <source>
        <dbReference type="ARBA" id="ARBA00022729"/>
    </source>
</evidence>
<dbReference type="SUPFAM" id="SSF49265">
    <property type="entry name" value="Fibronectin type III"/>
    <property type="match status" value="1"/>
</dbReference>
<dbReference type="InterPro" id="IPR050955">
    <property type="entry name" value="Plant_Biomass_Hydrol_Est"/>
</dbReference>
<dbReference type="Gene3D" id="2.60.40.10">
    <property type="entry name" value="Immunoglobulins"/>
    <property type="match status" value="2"/>
</dbReference>
<dbReference type="OrthoDB" id="9803616at2"/>
<dbReference type="InterPro" id="IPR003961">
    <property type="entry name" value="FN3_dom"/>
</dbReference>
<dbReference type="SUPFAM" id="SSF53474">
    <property type="entry name" value="alpha/beta-Hydrolases"/>
    <property type="match status" value="1"/>
</dbReference>
<evidence type="ECO:0000256" key="2">
    <source>
        <dbReference type="SAM" id="SignalP"/>
    </source>
</evidence>
<dbReference type="EMBL" id="VIWO01000005">
    <property type="protein sequence ID" value="TWF39925.1"/>
    <property type="molecule type" value="Genomic_DNA"/>
</dbReference>
<keyword evidence="1 2" id="KW-0732">Signal</keyword>
<dbReference type="SMART" id="SM00060">
    <property type="entry name" value="FN3"/>
    <property type="match status" value="1"/>
</dbReference>
<dbReference type="SUPFAM" id="SSF49313">
    <property type="entry name" value="Cadherin-like"/>
    <property type="match status" value="1"/>
</dbReference>
<dbReference type="Pfam" id="PF18962">
    <property type="entry name" value="Por_Secre_tail"/>
    <property type="match status" value="1"/>
</dbReference>
<dbReference type="PANTHER" id="PTHR43037">
    <property type="entry name" value="UNNAMED PRODUCT-RELATED"/>
    <property type="match status" value="1"/>
</dbReference>
<dbReference type="GO" id="GO:0005509">
    <property type="term" value="F:calcium ion binding"/>
    <property type="evidence" value="ECO:0007669"/>
    <property type="project" value="InterPro"/>
</dbReference>
<dbReference type="InterPro" id="IPR015919">
    <property type="entry name" value="Cadherin-like_sf"/>
</dbReference>
<dbReference type="Pfam" id="PF00041">
    <property type="entry name" value="fn3"/>
    <property type="match status" value="1"/>
</dbReference>
<dbReference type="CDD" id="cd00063">
    <property type="entry name" value="FN3"/>
    <property type="match status" value="1"/>
</dbReference>
<gene>
    <name evidence="4" type="ORF">FHW36_105366</name>
</gene>
<dbReference type="InterPro" id="IPR013783">
    <property type="entry name" value="Ig-like_fold"/>
</dbReference>